<gene>
    <name evidence="5" type="ORF">B0T11DRAFT_339381</name>
</gene>
<dbReference type="SUPFAM" id="SSF53474">
    <property type="entry name" value="alpha/beta-Hydrolases"/>
    <property type="match status" value="1"/>
</dbReference>
<sequence>MTDSAPEPRVAEAPPPPAAPGAAAEDHHNQDDEIRPYRIHVSSKYLELTKRKLELTRLPHDVAEPKSVETWEPKPHVEPLIDYWLEHFSWREQEDRLNDALPQFRTSLSVPGTPARARIHFVHVSSSRLGAVPLLLLPPFPFTGLSLGHLIAPLTDGDQPFHVVVPSLPGLGFSDALPGDAPAVSATAAMLDALMRRLGYEHYLASNAGSAAAGPAAIDWQLATRLATKHASSCIGAHLVDPPLEAPTARDSPWEWARLAVARFFNTAVFGYMADDLAALARSPAAPSPKPAPRLDVLEPNTLAFALCDSPVGLLVLLLKSLRTLGPRKAFQDADVVTMAMLAWLPGPEAALRYWAHCAAHPETEAATLGVKPKVAVTVFLGGGDNAAPAGAADDVEMANLPAPAPRRYVCPAWAGRRFNVVHAARTTGEPGLLAWERPEIIVSGVAALAKQLIASDKRLQPVASLEQVVADAPAEEPKSAPTDRDTLKPPPMVQHTSSETRIGDGEAPGEIDLASPKTLVTSPGGSPSPLPGKV</sequence>
<dbReference type="InterPro" id="IPR029058">
    <property type="entry name" value="AB_hydrolase_fold"/>
</dbReference>
<feature type="region of interest" description="Disordered" evidence="3">
    <location>
        <begin position="471"/>
        <end position="535"/>
    </location>
</feature>
<dbReference type="EMBL" id="JAGPXD010000003">
    <property type="protein sequence ID" value="KAH7362621.1"/>
    <property type="molecule type" value="Genomic_DNA"/>
</dbReference>
<evidence type="ECO:0000313" key="6">
    <source>
        <dbReference type="Proteomes" id="UP000813385"/>
    </source>
</evidence>
<comment type="caution">
    <text evidence="5">The sequence shown here is derived from an EMBL/GenBank/DDBJ whole genome shotgun (WGS) entry which is preliminary data.</text>
</comment>
<feature type="compositionally biased region" description="Basic and acidic residues" evidence="3">
    <location>
        <begin position="24"/>
        <end position="34"/>
    </location>
</feature>
<evidence type="ECO:0000256" key="1">
    <source>
        <dbReference type="ARBA" id="ARBA00010088"/>
    </source>
</evidence>
<dbReference type="AlphaFoldDB" id="A0A8K0X3D8"/>
<dbReference type="Gene3D" id="3.40.50.1820">
    <property type="entry name" value="alpha/beta hydrolase"/>
    <property type="match status" value="1"/>
</dbReference>
<dbReference type="InterPro" id="IPR010497">
    <property type="entry name" value="Epoxide_hydro_N"/>
</dbReference>
<dbReference type="GO" id="GO:0097176">
    <property type="term" value="P:epoxide metabolic process"/>
    <property type="evidence" value="ECO:0007669"/>
    <property type="project" value="TreeGrafter"/>
</dbReference>
<organism evidence="5 6">
    <name type="scientific">Plectosphaerella cucumerina</name>
    <dbReference type="NCBI Taxonomy" id="40658"/>
    <lineage>
        <taxon>Eukaryota</taxon>
        <taxon>Fungi</taxon>
        <taxon>Dikarya</taxon>
        <taxon>Ascomycota</taxon>
        <taxon>Pezizomycotina</taxon>
        <taxon>Sordariomycetes</taxon>
        <taxon>Hypocreomycetidae</taxon>
        <taxon>Glomerellales</taxon>
        <taxon>Plectosphaerellaceae</taxon>
        <taxon>Plectosphaerella</taxon>
    </lineage>
</organism>
<feature type="compositionally biased region" description="Low complexity" evidence="3">
    <location>
        <begin position="1"/>
        <end position="12"/>
    </location>
</feature>
<dbReference type="GO" id="GO:0004301">
    <property type="term" value="F:epoxide hydrolase activity"/>
    <property type="evidence" value="ECO:0007669"/>
    <property type="project" value="TreeGrafter"/>
</dbReference>
<feature type="domain" description="Epoxide hydrolase N-terminal" evidence="4">
    <location>
        <begin position="34"/>
        <end position="143"/>
    </location>
</feature>
<dbReference type="Proteomes" id="UP000813385">
    <property type="component" value="Unassembled WGS sequence"/>
</dbReference>
<dbReference type="Pfam" id="PF06441">
    <property type="entry name" value="EHN"/>
    <property type="match status" value="1"/>
</dbReference>
<dbReference type="PANTHER" id="PTHR21661:SF71">
    <property type="entry name" value="EPOXIDE HYDROLASE N-TERMINAL DOMAIN-CONTAINING PROTEIN"/>
    <property type="match status" value="1"/>
</dbReference>
<dbReference type="InterPro" id="IPR016292">
    <property type="entry name" value="Epoxide_hydrolase"/>
</dbReference>
<reference evidence="5" key="1">
    <citation type="journal article" date="2021" name="Nat. Commun.">
        <title>Genetic determinants of endophytism in the Arabidopsis root mycobiome.</title>
        <authorList>
            <person name="Mesny F."/>
            <person name="Miyauchi S."/>
            <person name="Thiergart T."/>
            <person name="Pickel B."/>
            <person name="Atanasova L."/>
            <person name="Karlsson M."/>
            <person name="Huettel B."/>
            <person name="Barry K.W."/>
            <person name="Haridas S."/>
            <person name="Chen C."/>
            <person name="Bauer D."/>
            <person name="Andreopoulos W."/>
            <person name="Pangilinan J."/>
            <person name="LaButti K."/>
            <person name="Riley R."/>
            <person name="Lipzen A."/>
            <person name="Clum A."/>
            <person name="Drula E."/>
            <person name="Henrissat B."/>
            <person name="Kohler A."/>
            <person name="Grigoriev I.V."/>
            <person name="Martin F.M."/>
            <person name="Hacquard S."/>
        </authorList>
    </citation>
    <scope>NUCLEOTIDE SEQUENCE</scope>
    <source>
        <strain evidence="5">MPI-CAGE-AT-0016</strain>
    </source>
</reference>
<evidence type="ECO:0000256" key="3">
    <source>
        <dbReference type="SAM" id="MobiDB-lite"/>
    </source>
</evidence>
<keyword evidence="2 5" id="KW-0378">Hydrolase</keyword>
<evidence type="ECO:0000259" key="4">
    <source>
        <dbReference type="Pfam" id="PF06441"/>
    </source>
</evidence>
<dbReference type="OrthoDB" id="7130006at2759"/>
<feature type="compositionally biased region" description="Basic and acidic residues" evidence="3">
    <location>
        <begin position="476"/>
        <end position="488"/>
    </location>
</feature>
<evidence type="ECO:0000313" key="5">
    <source>
        <dbReference type="EMBL" id="KAH7362621.1"/>
    </source>
</evidence>
<proteinExistence type="inferred from homology"/>
<name>A0A8K0X3D8_9PEZI</name>
<evidence type="ECO:0000256" key="2">
    <source>
        <dbReference type="ARBA" id="ARBA00022801"/>
    </source>
</evidence>
<dbReference type="PIRSF" id="PIRSF001112">
    <property type="entry name" value="Epoxide_hydrolase"/>
    <property type="match status" value="1"/>
</dbReference>
<dbReference type="PANTHER" id="PTHR21661">
    <property type="entry name" value="EPOXIDE HYDROLASE 1-RELATED"/>
    <property type="match status" value="1"/>
</dbReference>
<keyword evidence="6" id="KW-1185">Reference proteome</keyword>
<accession>A0A8K0X3D8</accession>
<feature type="region of interest" description="Disordered" evidence="3">
    <location>
        <begin position="1"/>
        <end position="34"/>
    </location>
</feature>
<comment type="similarity">
    <text evidence="1">Belongs to the peptidase S33 family.</text>
</comment>
<protein>
    <submittedName>
        <fullName evidence="5">Epoxide hydrolase</fullName>
    </submittedName>
</protein>